<evidence type="ECO:0000259" key="3">
    <source>
        <dbReference type="PROSITE" id="PS50076"/>
    </source>
</evidence>
<feature type="compositionally biased region" description="Low complexity" evidence="2">
    <location>
        <begin position="61"/>
        <end position="80"/>
    </location>
</feature>
<dbReference type="Pfam" id="PF00226">
    <property type="entry name" value="DnaJ"/>
    <property type="match status" value="1"/>
</dbReference>
<dbReference type="InterPro" id="IPR001623">
    <property type="entry name" value="DnaJ_domain"/>
</dbReference>
<comment type="caution">
    <text evidence="4">The sequence shown here is derived from an EMBL/GenBank/DDBJ whole genome shotgun (WGS) entry which is preliminary data.</text>
</comment>
<keyword evidence="5" id="KW-1185">Reference proteome</keyword>
<dbReference type="CDD" id="cd06257">
    <property type="entry name" value="DnaJ"/>
    <property type="match status" value="1"/>
</dbReference>
<dbReference type="InterPro" id="IPR050817">
    <property type="entry name" value="DjlA_DnaK_co-chaperone"/>
</dbReference>
<evidence type="ECO:0000256" key="1">
    <source>
        <dbReference type="ARBA" id="ARBA00022705"/>
    </source>
</evidence>
<evidence type="ECO:0000256" key="2">
    <source>
        <dbReference type="SAM" id="MobiDB-lite"/>
    </source>
</evidence>
<protein>
    <submittedName>
        <fullName evidence="4">Heat shock protein DnaJ domain protein</fullName>
    </submittedName>
</protein>
<dbReference type="OrthoDB" id="9779889at2"/>
<dbReference type="EMBL" id="LFVU01000028">
    <property type="protein sequence ID" value="KMT20853.1"/>
    <property type="molecule type" value="Genomic_DNA"/>
</dbReference>
<dbReference type="PANTHER" id="PTHR24074">
    <property type="entry name" value="CO-CHAPERONE PROTEIN DJLA"/>
    <property type="match status" value="1"/>
</dbReference>
<keyword evidence="4" id="KW-0346">Stress response</keyword>
<dbReference type="PRINTS" id="PR00625">
    <property type="entry name" value="JDOMAIN"/>
</dbReference>
<dbReference type="Proteomes" id="UP000036756">
    <property type="component" value="Unassembled WGS sequence"/>
</dbReference>
<organism evidence="4 5">
    <name type="scientific">Clostridium cylindrosporum DSM 605</name>
    <dbReference type="NCBI Taxonomy" id="1121307"/>
    <lineage>
        <taxon>Bacteria</taxon>
        <taxon>Bacillati</taxon>
        <taxon>Bacillota</taxon>
        <taxon>Clostridia</taxon>
        <taxon>Eubacteriales</taxon>
        <taxon>Clostridiaceae</taxon>
        <taxon>Clostridium</taxon>
    </lineage>
</organism>
<dbReference type="SMART" id="SM00271">
    <property type="entry name" value="DnaJ"/>
    <property type="match status" value="1"/>
</dbReference>
<name>A0A0J8D993_CLOCY</name>
<dbReference type="RefSeq" id="WP_048571256.1">
    <property type="nucleotide sequence ID" value="NZ_LFVU01000028.1"/>
</dbReference>
<dbReference type="PROSITE" id="PS50076">
    <property type="entry name" value="DNAJ_2"/>
    <property type="match status" value="1"/>
</dbReference>
<dbReference type="InterPro" id="IPR011990">
    <property type="entry name" value="TPR-like_helical_dom_sf"/>
</dbReference>
<dbReference type="InterPro" id="IPR036869">
    <property type="entry name" value="J_dom_sf"/>
</dbReference>
<feature type="region of interest" description="Disordered" evidence="2">
    <location>
        <begin position="58"/>
        <end position="80"/>
    </location>
</feature>
<feature type="domain" description="J" evidence="3">
    <location>
        <begin position="3"/>
        <end position="74"/>
    </location>
</feature>
<reference evidence="4 5" key="1">
    <citation type="submission" date="2015-06" db="EMBL/GenBank/DDBJ databases">
        <title>Draft genome sequence of the purine-degrading Clostridium cylindrosporum HC-1 (DSM 605).</title>
        <authorList>
            <person name="Poehlein A."/>
            <person name="Schiel-Bengelsdorf B."/>
            <person name="Bengelsdorf F."/>
            <person name="Daniel R."/>
            <person name="Duerre P."/>
        </authorList>
    </citation>
    <scope>NUCLEOTIDE SEQUENCE [LARGE SCALE GENOMIC DNA]</scope>
    <source>
        <strain evidence="4 5">DSM 605</strain>
    </source>
</reference>
<gene>
    <name evidence="4" type="ORF">CLCY_1c00870</name>
</gene>
<keyword evidence="1" id="KW-0235">DNA replication</keyword>
<dbReference type="SUPFAM" id="SSF46565">
    <property type="entry name" value="Chaperone J-domain"/>
    <property type="match status" value="1"/>
</dbReference>
<evidence type="ECO:0000313" key="4">
    <source>
        <dbReference type="EMBL" id="KMT20853.1"/>
    </source>
</evidence>
<proteinExistence type="predicted"/>
<dbReference type="GO" id="GO:0006260">
    <property type="term" value="P:DNA replication"/>
    <property type="evidence" value="ECO:0007669"/>
    <property type="project" value="UniProtKB-KW"/>
</dbReference>
<dbReference type="PATRIC" id="fig|1121307.3.peg.448"/>
<dbReference type="STRING" id="1121307.CLCY_1c00870"/>
<sequence length="204" mass="22925">MKNPYEVLGLKQGASQEEIKKAYRDLVKKYHPDRHTNNELKDLAQEKMREINEAYDVLTKNSSNSSESSYSGYSSSHSSTSEGTYVFQRVRQYINTNNLSAAERELAGISIKNAEWFYLRGVINMKKGWYSQAYEDISTASNMEPSSAEYRAALNNLKYANNRYANNHYKRTSASGMGCCDTCTCLCCADSCCECCGGDIISCC</sequence>
<dbReference type="AlphaFoldDB" id="A0A0J8D993"/>
<evidence type="ECO:0000313" key="5">
    <source>
        <dbReference type="Proteomes" id="UP000036756"/>
    </source>
</evidence>
<dbReference type="Gene3D" id="1.10.287.110">
    <property type="entry name" value="DnaJ domain"/>
    <property type="match status" value="1"/>
</dbReference>
<accession>A0A0J8D993</accession>
<dbReference type="SUPFAM" id="SSF48452">
    <property type="entry name" value="TPR-like"/>
    <property type="match status" value="1"/>
</dbReference>